<dbReference type="PATRIC" id="fig|1441095.3.peg.3977"/>
<dbReference type="GO" id="GO:0005524">
    <property type="term" value="F:ATP binding"/>
    <property type="evidence" value="ECO:0007669"/>
    <property type="project" value="UniProtKB-KW"/>
</dbReference>
<evidence type="ECO:0000256" key="3">
    <source>
        <dbReference type="ARBA" id="ARBA00022741"/>
    </source>
</evidence>
<feature type="binding site" evidence="7">
    <location>
        <begin position="11"/>
        <end position="19"/>
    </location>
    <ligand>
        <name>ATP</name>
        <dbReference type="ChEBI" id="CHEBI:30616"/>
    </ligand>
</feature>
<evidence type="ECO:0000256" key="7">
    <source>
        <dbReference type="PIRSR" id="PIRSR000705-3"/>
    </source>
</evidence>
<comment type="similarity">
    <text evidence="1">Belongs to the DCK/DGK family.</text>
</comment>
<dbReference type="PANTHER" id="PTHR10513:SF46">
    <property type="entry name" value="DEOXYGUANOSINE KINASE"/>
    <property type="match status" value="1"/>
</dbReference>
<evidence type="ECO:0000313" key="9">
    <source>
        <dbReference type="EMBL" id="ALC83229.1"/>
    </source>
</evidence>
<dbReference type="Pfam" id="PF01712">
    <property type="entry name" value="dNK"/>
    <property type="match status" value="1"/>
</dbReference>
<organism evidence="9 10">
    <name type="scientific">Bacillus gobiensis</name>
    <dbReference type="NCBI Taxonomy" id="1441095"/>
    <lineage>
        <taxon>Bacteria</taxon>
        <taxon>Bacillati</taxon>
        <taxon>Bacillota</taxon>
        <taxon>Bacilli</taxon>
        <taxon>Bacillales</taxon>
        <taxon>Bacillaceae</taxon>
        <taxon>Bacillus</taxon>
    </lineage>
</organism>
<dbReference type="STRING" id="1441095.AM592_17950"/>
<evidence type="ECO:0000313" key="10">
    <source>
        <dbReference type="Proteomes" id="UP000067625"/>
    </source>
</evidence>
<dbReference type="AlphaFoldDB" id="A0A0M4FM02"/>
<evidence type="ECO:0000259" key="8">
    <source>
        <dbReference type="Pfam" id="PF01712"/>
    </source>
</evidence>
<evidence type="ECO:0000256" key="1">
    <source>
        <dbReference type="ARBA" id="ARBA00007420"/>
    </source>
</evidence>
<gene>
    <name evidence="9" type="ORF">AM592_17950</name>
</gene>
<dbReference type="PIRSF" id="PIRSF000705">
    <property type="entry name" value="DNK"/>
    <property type="match status" value="1"/>
</dbReference>
<dbReference type="InterPro" id="IPR031314">
    <property type="entry name" value="DNK_dom"/>
</dbReference>
<dbReference type="InterPro" id="IPR002624">
    <property type="entry name" value="DCK/DGK"/>
</dbReference>
<dbReference type="CDD" id="cd01673">
    <property type="entry name" value="dNK"/>
    <property type="match status" value="1"/>
</dbReference>
<dbReference type="OrthoDB" id="9776634at2"/>
<protein>
    <submittedName>
        <fullName evidence="9">Deoxyguanosine kinase</fullName>
    </submittedName>
</protein>
<evidence type="ECO:0000256" key="6">
    <source>
        <dbReference type="PIRSR" id="PIRSR000705-1"/>
    </source>
</evidence>
<keyword evidence="4 9" id="KW-0418">Kinase</keyword>
<reference evidence="9 10" key="2">
    <citation type="journal article" date="2016" name="Int. J. Syst. Evol. Microbiol.">
        <title>Bacillus gobiensis sp. nov., isolated from a soil sample.</title>
        <authorList>
            <person name="Liu B."/>
            <person name="Liu G.H."/>
            <person name="Cetin S."/>
            <person name="Schumann P."/>
            <person name="Pan Z.Z."/>
            <person name="Chen Q.Q."/>
        </authorList>
    </citation>
    <scope>NUCLEOTIDE SEQUENCE [LARGE SCALE GENOMIC DNA]</scope>
    <source>
        <strain evidence="9 10">FJAT-4402</strain>
    </source>
</reference>
<evidence type="ECO:0000256" key="4">
    <source>
        <dbReference type="ARBA" id="ARBA00022777"/>
    </source>
</evidence>
<feature type="active site" description="Proton acceptor" evidence="6">
    <location>
        <position position="86"/>
    </location>
</feature>
<sequence>MKQTPFVAVEGPIGAGKTTLAAMLSKDLNFQLVKEIVEENPFLEKFYENIDEWSFQLEMFFLCHRYKQLEDIERHYMMQQKPVIADYHNYKNLIFADLTLSEKNLEKYRQIFKILSADLPKPGVIIYIKASLPTLLLRIKKRGRSFEQEMDSEYLAQLIKKYETAMDQLIKADPSLNIITIDGDKEDFVQSKDAYERIVKQVKEIVHL</sequence>
<dbReference type="PANTHER" id="PTHR10513">
    <property type="entry name" value="DEOXYNUCLEOSIDE KINASE"/>
    <property type="match status" value="1"/>
</dbReference>
<dbReference type="InterPro" id="IPR027417">
    <property type="entry name" value="P-loop_NTPase"/>
</dbReference>
<dbReference type="GO" id="GO:0005737">
    <property type="term" value="C:cytoplasm"/>
    <property type="evidence" value="ECO:0007669"/>
    <property type="project" value="TreeGrafter"/>
</dbReference>
<keyword evidence="5 7" id="KW-0067">ATP-binding</keyword>
<dbReference type="SUPFAM" id="SSF52540">
    <property type="entry name" value="P-loop containing nucleoside triphosphate hydrolases"/>
    <property type="match status" value="1"/>
</dbReference>
<feature type="domain" description="Deoxynucleoside kinase" evidence="8">
    <location>
        <begin position="8"/>
        <end position="207"/>
    </location>
</feature>
<feature type="binding site" evidence="7">
    <location>
        <begin position="186"/>
        <end position="188"/>
    </location>
    <ligand>
        <name>ATP</name>
        <dbReference type="ChEBI" id="CHEBI:30616"/>
    </ligand>
</feature>
<dbReference type="Proteomes" id="UP000067625">
    <property type="component" value="Chromosome"/>
</dbReference>
<dbReference type="InterPro" id="IPR050566">
    <property type="entry name" value="Deoxyribonucleoside_kinase"/>
</dbReference>
<dbReference type="GO" id="GO:0019136">
    <property type="term" value="F:deoxynucleoside kinase activity"/>
    <property type="evidence" value="ECO:0007669"/>
    <property type="project" value="InterPro"/>
</dbReference>
<keyword evidence="10" id="KW-1185">Reference proteome</keyword>
<dbReference type="FunFam" id="3.40.50.300:FF:000659">
    <property type="entry name" value="Deoxyguanosine kinase"/>
    <property type="match status" value="1"/>
</dbReference>
<feature type="binding site" evidence="7">
    <location>
        <begin position="138"/>
        <end position="142"/>
    </location>
    <ligand>
        <name>ATP</name>
        <dbReference type="ChEBI" id="CHEBI:30616"/>
    </ligand>
</feature>
<accession>A0A0M4FM02</accession>
<reference evidence="10" key="1">
    <citation type="submission" date="2015-08" db="EMBL/GenBank/DDBJ databases">
        <title>Genome sequencing project for genomic taxonomy and phylogenomics of Bacillus-like bacteria.</title>
        <authorList>
            <person name="Liu B."/>
            <person name="Wang J."/>
            <person name="Zhu Y."/>
            <person name="Liu G."/>
            <person name="Chen Q."/>
            <person name="Chen Z."/>
            <person name="Lan J."/>
            <person name="Che J."/>
            <person name="Ge C."/>
            <person name="Shi H."/>
            <person name="Pan Z."/>
            <person name="Liu X."/>
        </authorList>
    </citation>
    <scope>NUCLEOTIDE SEQUENCE [LARGE SCALE GENOMIC DNA]</scope>
    <source>
        <strain evidence="10">FJAT-4402</strain>
    </source>
</reference>
<evidence type="ECO:0000256" key="2">
    <source>
        <dbReference type="ARBA" id="ARBA00022679"/>
    </source>
</evidence>
<dbReference type="Gene3D" id="3.40.50.300">
    <property type="entry name" value="P-loop containing nucleotide triphosphate hydrolases"/>
    <property type="match status" value="1"/>
</dbReference>
<dbReference type="EMBL" id="CP012600">
    <property type="protein sequence ID" value="ALC83229.1"/>
    <property type="molecule type" value="Genomic_DNA"/>
</dbReference>
<proteinExistence type="inferred from homology"/>
<keyword evidence="2" id="KW-0808">Transferase</keyword>
<evidence type="ECO:0000256" key="5">
    <source>
        <dbReference type="ARBA" id="ARBA00022840"/>
    </source>
</evidence>
<name>A0A0M4FM02_9BACI</name>
<dbReference type="RefSeq" id="WP_053605069.1">
    <property type="nucleotide sequence ID" value="NZ_CP012600.1"/>
</dbReference>
<keyword evidence="3 7" id="KW-0547">Nucleotide-binding</keyword>